<organism evidence="1 2">
    <name type="scientific">Ascobolus immersus RN42</name>
    <dbReference type="NCBI Taxonomy" id="1160509"/>
    <lineage>
        <taxon>Eukaryota</taxon>
        <taxon>Fungi</taxon>
        <taxon>Dikarya</taxon>
        <taxon>Ascomycota</taxon>
        <taxon>Pezizomycotina</taxon>
        <taxon>Pezizomycetes</taxon>
        <taxon>Pezizales</taxon>
        <taxon>Ascobolaceae</taxon>
        <taxon>Ascobolus</taxon>
    </lineage>
</organism>
<accession>A0A3N4I868</accession>
<protein>
    <submittedName>
        <fullName evidence="1">Uncharacterized protein</fullName>
    </submittedName>
</protein>
<evidence type="ECO:0000313" key="2">
    <source>
        <dbReference type="Proteomes" id="UP000275078"/>
    </source>
</evidence>
<dbReference type="Proteomes" id="UP000275078">
    <property type="component" value="Unassembled WGS sequence"/>
</dbReference>
<dbReference type="EMBL" id="ML119689">
    <property type="protein sequence ID" value="RPA80320.1"/>
    <property type="molecule type" value="Genomic_DNA"/>
</dbReference>
<reference evidence="1 2" key="1">
    <citation type="journal article" date="2018" name="Nat. Ecol. Evol.">
        <title>Pezizomycetes genomes reveal the molecular basis of ectomycorrhizal truffle lifestyle.</title>
        <authorList>
            <person name="Murat C."/>
            <person name="Payen T."/>
            <person name="Noel B."/>
            <person name="Kuo A."/>
            <person name="Morin E."/>
            <person name="Chen J."/>
            <person name="Kohler A."/>
            <person name="Krizsan K."/>
            <person name="Balestrini R."/>
            <person name="Da Silva C."/>
            <person name="Montanini B."/>
            <person name="Hainaut M."/>
            <person name="Levati E."/>
            <person name="Barry K.W."/>
            <person name="Belfiori B."/>
            <person name="Cichocki N."/>
            <person name="Clum A."/>
            <person name="Dockter R.B."/>
            <person name="Fauchery L."/>
            <person name="Guy J."/>
            <person name="Iotti M."/>
            <person name="Le Tacon F."/>
            <person name="Lindquist E.A."/>
            <person name="Lipzen A."/>
            <person name="Malagnac F."/>
            <person name="Mello A."/>
            <person name="Molinier V."/>
            <person name="Miyauchi S."/>
            <person name="Poulain J."/>
            <person name="Riccioni C."/>
            <person name="Rubini A."/>
            <person name="Sitrit Y."/>
            <person name="Splivallo R."/>
            <person name="Traeger S."/>
            <person name="Wang M."/>
            <person name="Zifcakova L."/>
            <person name="Wipf D."/>
            <person name="Zambonelli A."/>
            <person name="Paolocci F."/>
            <person name="Nowrousian M."/>
            <person name="Ottonello S."/>
            <person name="Baldrian P."/>
            <person name="Spatafora J.W."/>
            <person name="Henrissat B."/>
            <person name="Nagy L.G."/>
            <person name="Aury J.M."/>
            <person name="Wincker P."/>
            <person name="Grigoriev I.V."/>
            <person name="Bonfante P."/>
            <person name="Martin F.M."/>
        </authorList>
    </citation>
    <scope>NUCLEOTIDE SEQUENCE [LARGE SCALE GENOMIC DNA]</scope>
    <source>
        <strain evidence="1 2">RN42</strain>
    </source>
</reference>
<sequence length="308" mass="35776">MPGLDGLPNELRLEIAFQIRDWTTFQSFRHTDSTNLSLLTTLPCFKKVASRLDTRLDTEGRQGARNWLAKNVYSGLSPNAWPFVSGLLRYSGNPYVARTYPGRLRRSESHDTTTARSQLEMMMRQADWKSWRKLFIITLKERKDIVLPSHRDISRYMDKVWRRGRGTPFAILCDISNRQYDDHTYQDVHNFFFQGEGAIVQVLGRCYRFCNGGAGIYACGRHDKLCILGDNKNSFAASGIGKRVAVLFGMWVEHLFSLVPYWEWDTFKKLEAWVADLKARLLEVLEWMEYLLAIFEFVNCRSNCGKRT</sequence>
<dbReference type="AlphaFoldDB" id="A0A3N4I868"/>
<proteinExistence type="predicted"/>
<keyword evidence="2" id="KW-1185">Reference proteome</keyword>
<name>A0A3N4I868_ASCIM</name>
<evidence type="ECO:0000313" key="1">
    <source>
        <dbReference type="EMBL" id="RPA80320.1"/>
    </source>
</evidence>
<gene>
    <name evidence="1" type="ORF">BJ508DRAFT_327425</name>
</gene>